<protein>
    <recommendedName>
        <fullName evidence="3">DUF2071 domain-containing protein</fullName>
    </recommendedName>
</protein>
<dbReference type="PANTHER" id="PTHR39186:SF1">
    <property type="entry name" value="DUF2071 DOMAIN-CONTAINING PROTEIN"/>
    <property type="match status" value="1"/>
</dbReference>
<evidence type="ECO:0000313" key="2">
    <source>
        <dbReference type="Proteomes" id="UP000469125"/>
    </source>
</evidence>
<comment type="caution">
    <text evidence="1">The sequence shown here is derived from an EMBL/GenBank/DDBJ whole genome shotgun (WGS) entry which is preliminary data.</text>
</comment>
<sequence length="243" mass="28634">MMEEIIRSTAHREYSLPKVPWLVMQKWEKLLFLHWPLSTEKVKRHLPTDLELDTYNGEAWMSMVAFKVNDMRFRRIPLPPYFKSSLQLNVRTYVKRNGVRGVYFFQIDTNHLPTVIGARLATLPYSYAKMSMVEKEGEVTFSSSRKEEESGWNIQYSVAEEKETLEKGSISHWLLERYFLWTFTNGKLYAGAIHHKQWKVQDANVHIDNHSMSDFLDTNVVNKPAIVHYADSKKTLIYPMKRV</sequence>
<gene>
    <name evidence="1" type="ORF">GMD78_06245</name>
</gene>
<proteinExistence type="predicted"/>
<dbReference type="Gene3D" id="2.40.400.10">
    <property type="entry name" value="Acetoacetate decarboxylase-like"/>
    <property type="match status" value="1"/>
</dbReference>
<dbReference type="Pfam" id="PF09844">
    <property type="entry name" value="DUF2071"/>
    <property type="match status" value="1"/>
</dbReference>
<dbReference type="InterPro" id="IPR018644">
    <property type="entry name" value="DUF2071"/>
</dbReference>
<accession>A0A6N8FL28</accession>
<dbReference type="PANTHER" id="PTHR39186">
    <property type="entry name" value="DUF2071 FAMILY PROTEIN"/>
    <property type="match status" value="1"/>
</dbReference>
<dbReference type="AlphaFoldDB" id="A0A6N8FL28"/>
<organism evidence="1 2">
    <name type="scientific">Ornithinibacillus caprae</name>
    <dbReference type="NCBI Taxonomy" id="2678566"/>
    <lineage>
        <taxon>Bacteria</taxon>
        <taxon>Bacillati</taxon>
        <taxon>Bacillota</taxon>
        <taxon>Bacilli</taxon>
        <taxon>Bacillales</taxon>
        <taxon>Bacillaceae</taxon>
        <taxon>Ornithinibacillus</taxon>
    </lineage>
</organism>
<dbReference type="EMBL" id="WOCA01000003">
    <property type="protein sequence ID" value="MUK87998.1"/>
    <property type="molecule type" value="Genomic_DNA"/>
</dbReference>
<dbReference type="InterPro" id="IPR023375">
    <property type="entry name" value="ADC_dom_sf"/>
</dbReference>
<reference evidence="1 2" key="1">
    <citation type="submission" date="2019-11" db="EMBL/GenBank/DDBJ databases">
        <authorList>
            <person name="Li X."/>
        </authorList>
    </citation>
    <scope>NUCLEOTIDE SEQUENCE [LARGE SCALE GENOMIC DNA]</scope>
    <source>
        <strain evidence="1 2">L9</strain>
    </source>
</reference>
<name>A0A6N8FL28_9BACI</name>
<dbReference type="Proteomes" id="UP000469125">
    <property type="component" value="Unassembled WGS sequence"/>
</dbReference>
<evidence type="ECO:0008006" key="3">
    <source>
        <dbReference type="Google" id="ProtNLM"/>
    </source>
</evidence>
<keyword evidence="2" id="KW-1185">Reference proteome</keyword>
<dbReference type="SUPFAM" id="SSF160104">
    <property type="entry name" value="Acetoacetate decarboxylase-like"/>
    <property type="match status" value="1"/>
</dbReference>
<dbReference type="RefSeq" id="WP_155667984.1">
    <property type="nucleotide sequence ID" value="NZ_WOCA01000003.1"/>
</dbReference>
<evidence type="ECO:0000313" key="1">
    <source>
        <dbReference type="EMBL" id="MUK87998.1"/>
    </source>
</evidence>